<dbReference type="InterPro" id="IPR001920">
    <property type="entry name" value="Asp/Glu_race"/>
</dbReference>
<name>A0ABV5NFQ8_9ACTN</name>
<comment type="similarity">
    <text evidence="1">Belongs to the aspartate/glutamate racemases family.</text>
</comment>
<evidence type="ECO:0000256" key="1">
    <source>
        <dbReference type="ARBA" id="ARBA00007847"/>
    </source>
</evidence>
<sequence>MRTIGLIGGMSWESSAEYYKILNEETRRRLGGHHCARSVMLTVDFAEIEAMQREGAWDRAGELLAGAAKSLESAGADLVLLCTNTMHQVADAVEGAVGVPFLHLVDATARRVAAAGLTRVGLLGTRFTMEMDFYRARMRDHGIDILVPDEPARTLVHDVIYQELTLGRVEPASRAAYREIIAELAGRGAQGVILGCTEITLLVGQDDSPVPVFDSTRIHVETALDLALSEPPG</sequence>
<gene>
    <name evidence="3" type="ORF">ACFFR3_06190</name>
</gene>
<dbReference type="InterPro" id="IPR004380">
    <property type="entry name" value="Asp_race"/>
</dbReference>
<dbReference type="SUPFAM" id="SSF53681">
    <property type="entry name" value="Aspartate/glutamate racemase"/>
    <property type="match status" value="2"/>
</dbReference>
<dbReference type="Gene3D" id="3.40.50.1860">
    <property type="match status" value="2"/>
</dbReference>
<dbReference type="EMBL" id="JBHMCF010000004">
    <property type="protein sequence ID" value="MFB9469087.1"/>
    <property type="molecule type" value="Genomic_DNA"/>
</dbReference>
<accession>A0ABV5NFQ8</accession>
<dbReference type="RefSeq" id="WP_345409216.1">
    <property type="nucleotide sequence ID" value="NZ_BAAAXS010000001.1"/>
</dbReference>
<organism evidence="3 4">
    <name type="scientific">Nonomuraea salmonea</name>
    <dbReference type="NCBI Taxonomy" id="46181"/>
    <lineage>
        <taxon>Bacteria</taxon>
        <taxon>Bacillati</taxon>
        <taxon>Actinomycetota</taxon>
        <taxon>Actinomycetes</taxon>
        <taxon>Streptosporangiales</taxon>
        <taxon>Streptosporangiaceae</taxon>
        <taxon>Nonomuraea</taxon>
    </lineage>
</organism>
<evidence type="ECO:0000313" key="3">
    <source>
        <dbReference type="EMBL" id="MFB9469087.1"/>
    </source>
</evidence>
<evidence type="ECO:0000256" key="2">
    <source>
        <dbReference type="ARBA" id="ARBA00023235"/>
    </source>
</evidence>
<comment type="caution">
    <text evidence="3">The sequence shown here is derived from an EMBL/GenBank/DDBJ whole genome shotgun (WGS) entry which is preliminary data.</text>
</comment>
<protein>
    <submittedName>
        <fullName evidence="3">Aspartate/glutamate racemase family protein</fullName>
    </submittedName>
</protein>
<keyword evidence="2" id="KW-0413">Isomerase</keyword>
<dbReference type="NCBIfam" id="TIGR00035">
    <property type="entry name" value="asp_race"/>
    <property type="match status" value="1"/>
</dbReference>
<dbReference type="Pfam" id="PF01177">
    <property type="entry name" value="Asp_Glu_race"/>
    <property type="match status" value="1"/>
</dbReference>
<dbReference type="PANTHER" id="PTHR21198:SF7">
    <property type="entry name" value="ASPARTATE-GLUTAMATE RACEMASE FAMILY"/>
    <property type="match status" value="1"/>
</dbReference>
<dbReference type="PANTHER" id="PTHR21198">
    <property type="entry name" value="GLUTAMATE RACEMASE"/>
    <property type="match status" value="1"/>
</dbReference>
<dbReference type="InterPro" id="IPR015942">
    <property type="entry name" value="Asp/Glu/hydantoin_racemase"/>
</dbReference>
<keyword evidence="4" id="KW-1185">Reference proteome</keyword>
<evidence type="ECO:0000313" key="4">
    <source>
        <dbReference type="Proteomes" id="UP001589568"/>
    </source>
</evidence>
<dbReference type="Proteomes" id="UP001589568">
    <property type="component" value="Unassembled WGS sequence"/>
</dbReference>
<reference evidence="3 4" key="1">
    <citation type="submission" date="2024-09" db="EMBL/GenBank/DDBJ databases">
        <authorList>
            <person name="Sun Q."/>
            <person name="Mori K."/>
        </authorList>
    </citation>
    <scope>NUCLEOTIDE SEQUENCE [LARGE SCALE GENOMIC DNA]</scope>
    <source>
        <strain evidence="3 4">JCM 3324</strain>
    </source>
</reference>
<proteinExistence type="inferred from homology"/>